<dbReference type="Pfam" id="PF13442">
    <property type="entry name" value="Cytochrome_CBB3"/>
    <property type="match status" value="1"/>
</dbReference>
<evidence type="ECO:0000256" key="1">
    <source>
        <dbReference type="ARBA" id="ARBA00022617"/>
    </source>
</evidence>
<dbReference type="PANTHER" id="PTHR35008:SF8">
    <property type="entry name" value="ALCOHOL DEHYDROGENASE CYTOCHROME C SUBUNIT"/>
    <property type="match status" value="1"/>
</dbReference>
<gene>
    <name evidence="6" type="ORF">DEALK_11550</name>
</gene>
<comment type="caution">
    <text evidence="6">The sequence shown here is derived from an EMBL/GenBank/DDBJ whole genome shotgun (WGS) entry which is preliminary data.</text>
</comment>
<keyword evidence="3 4" id="KW-0408">Iron</keyword>
<dbReference type="GO" id="GO:0046872">
    <property type="term" value="F:metal ion binding"/>
    <property type="evidence" value="ECO:0007669"/>
    <property type="project" value="UniProtKB-KW"/>
</dbReference>
<dbReference type="PANTHER" id="PTHR35008">
    <property type="entry name" value="BLL4482 PROTEIN-RELATED"/>
    <property type="match status" value="1"/>
</dbReference>
<accession>A0A0W0GID5</accession>
<protein>
    <submittedName>
        <fullName evidence="6">Cytochrome c class I</fullName>
    </submittedName>
</protein>
<name>A0A0W0GID5_9CHLR</name>
<dbReference type="AlphaFoldDB" id="A0A0W0GID5"/>
<keyword evidence="1 4" id="KW-0349">Heme</keyword>
<dbReference type="SUPFAM" id="SSF46626">
    <property type="entry name" value="Cytochrome c"/>
    <property type="match status" value="1"/>
</dbReference>
<dbReference type="Proteomes" id="UP000053947">
    <property type="component" value="Unassembled WGS sequence"/>
</dbReference>
<keyword evidence="7" id="KW-1185">Reference proteome</keyword>
<evidence type="ECO:0000259" key="5">
    <source>
        <dbReference type="PROSITE" id="PS51007"/>
    </source>
</evidence>
<dbReference type="InterPro" id="IPR009056">
    <property type="entry name" value="Cyt_c-like_dom"/>
</dbReference>
<evidence type="ECO:0000313" key="7">
    <source>
        <dbReference type="Proteomes" id="UP000053947"/>
    </source>
</evidence>
<dbReference type="GO" id="GO:0020037">
    <property type="term" value="F:heme binding"/>
    <property type="evidence" value="ECO:0007669"/>
    <property type="project" value="InterPro"/>
</dbReference>
<dbReference type="PROSITE" id="PS51007">
    <property type="entry name" value="CYTC"/>
    <property type="match status" value="1"/>
</dbReference>
<dbReference type="STRING" id="1217799.DEALK_11550"/>
<organism evidence="6 7">
    <name type="scientific">Dehalogenimonas alkenigignens</name>
    <dbReference type="NCBI Taxonomy" id="1217799"/>
    <lineage>
        <taxon>Bacteria</taxon>
        <taxon>Bacillati</taxon>
        <taxon>Chloroflexota</taxon>
        <taxon>Dehalococcoidia</taxon>
        <taxon>Dehalococcoidales</taxon>
        <taxon>Dehalococcoidaceae</taxon>
        <taxon>Dehalogenimonas</taxon>
    </lineage>
</organism>
<dbReference type="InterPro" id="IPR051459">
    <property type="entry name" value="Cytochrome_c-type_DH"/>
</dbReference>
<evidence type="ECO:0000256" key="2">
    <source>
        <dbReference type="ARBA" id="ARBA00022723"/>
    </source>
</evidence>
<evidence type="ECO:0000256" key="3">
    <source>
        <dbReference type="ARBA" id="ARBA00023004"/>
    </source>
</evidence>
<evidence type="ECO:0000313" key="6">
    <source>
        <dbReference type="EMBL" id="KTB48309.1"/>
    </source>
</evidence>
<evidence type="ECO:0000256" key="4">
    <source>
        <dbReference type="PROSITE-ProRule" id="PRU00433"/>
    </source>
</evidence>
<dbReference type="InterPro" id="IPR036909">
    <property type="entry name" value="Cyt_c-like_dom_sf"/>
</dbReference>
<dbReference type="Gene3D" id="1.10.760.10">
    <property type="entry name" value="Cytochrome c-like domain"/>
    <property type="match status" value="1"/>
</dbReference>
<proteinExistence type="predicted"/>
<reference evidence="6 7" key="1">
    <citation type="submission" date="2015-06" db="EMBL/GenBank/DDBJ databases">
        <title>Genome sequence of the organohalide-respiring Dehalogenimonas alkenigignens type strain (IP3-3T).</title>
        <authorList>
            <person name="Key T.A."/>
            <person name="Richmond D.P."/>
            <person name="Bowman K.S."/>
            <person name="Cho Y.-J."/>
            <person name="Chun J."/>
            <person name="da Costa M.S."/>
            <person name="Rainey F.A."/>
            <person name="Moe W.M."/>
        </authorList>
    </citation>
    <scope>NUCLEOTIDE SEQUENCE [LARGE SCALE GENOMIC DNA]</scope>
    <source>
        <strain evidence="6 7">IP3-3</strain>
    </source>
</reference>
<feature type="domain" description="Cytochrome c" evidence="5">
    <location>
        <begin position="31"/>
        <end position="108"/>
    </location>
</feature>
<dbReference type="GO" id="GO:0009055">
    <property type="term" value="F:electron transfer activity"/>
    <property type="evidence" value="ECO:0007669"/>
    <property type="project" value="InterPro"/>
</dbReference>
<sequence>MAFSGCGSTPPTTTTTTTKPTTTTVAATFAQLAQSGQVIYAAKCASCHGDNGQGVRAPALWGPNSHLSDLGNAQLLLNYTSSAMPPGSASSLSRQNHIDIVCYLLIQNNAVTGSAPYSEAQLSSIILR</sequence>
<dbReference type="EMBL" id="LFDV01000002">
    <property type="protein sequence ID" value="KTB48309.1"/>
    <property type="molecule type" value="Genomic_DNA"/>
</dbReference>
<keyword evidence="2 4" id="KW-0479">Metal-binding</keyword>